<keyword evidence="15" id="KW-0407">Ion channel</keyword>
<accession>A0A9W3DDU0</accession>
<evidence type="ECO:0000256" key="15">
    <source>
        <dbReference type="ARBA" id="ARBA00023303"/>
    </source>
</evidence>
<keyword evidence="9 16" id="KW-1133">Transmembrane helix</keyword>
<feature type="transmembrane region" description="Helical" evidence="16">
    <location>
        <begin position="179"/>
        <end position="199"/>
    </location>
</feature>
<keyword evidence="13" id="KW-0114">cAMP</keyword>
<dbReference type="GO" id="GO:0030552">
    <property type="term" value="F:cAMP binding"/>
    <property type="evidence" value="ECO:0007669"/>
    <property type="project" value="UniProtKB-KW"/>
</dbReference>
<dbReference type="RefSeq" id="XP_056861960.1">
    <property type="nucleotide sequence ID" value="XM_057005980.1"/>
</dbReference>
<evidence type="ECO:0000256" key="3">
    <source>
        <dbReference type="ARBA" id="ARBA00022448"/>
    </source>
</evidence>
<evidence type="ECO:0000256" key="2">
    <source>
        <dbReference type="ARBA" id="ARBA00010486"/>
    </source>
</evidence>
<keyword evidence="6" id="KW-0116">cAMP-binding</keyword>
<dbReference type="GO" id="GO:0030553">
    <property type="term" value="F:cGMP binding"/>
    <property type="evidence" value="ECO:0007669"/>
    <property type="project" value="UniProtKB-KW"/>
</dbReference>
<evidence type="ECO:0000256" key="7">
    <source>
        <dbReference type="ARBA" id="ARBA00022692"/>
    </source>
</evidence>
<dbReference type="InterPro" id="IPR013103">
    <property type="entry name" value="RVT_2"/>
</dbReference>
<keyword evidence="5" id="KW-0140">cGMP</keyword>
<dbReference type="Pfam" id="PF07727">
    <property type="entry name" value="RVT_2"/>
    <property type="match status" value="1"/>
</dbReference>
<dbReference type="PANTHER" id="PTHR45651:SF110">
    <property type="entry name" value="CYCLIC NUCLEOTIDE-GATED ION CHANNEL 10-RELATED"/>
    <property type="match status" value="1"/>
</dbReference>
<dbReference type="SUPFAM" id="SSF81324">
    <property type="entry name" value="Voltage-gated potassium channels"/>
    <property type="match status" value="1"/>
</dbReference>
<feature type="domain" description="Cyclic nucleotide-binding" evidence="17">
    <location>
        <begin position="481"/>
        <end position="526"/>
    </location>
</feature>
<keyword evidence="11" id="KW-0406">Ion transport</keyword>
<evidence type="ECO:0000256" key="10">
    <source>
        <dbReference type="ARBA" id="ARBA00022992"/>
    </source>
</evidence>
<keyword evidence="14" id="KW-1071">Ligand-gated ion channel</keyword>
<feature type="transmembrane region" description="Helical" evidence="16">
    <location>
        <begin position="251"/>
        <end position="272"/>
    </location>
</feature>
<sequence length="854" mass="98433">MGFGRDNRVRFKETLNTEHGGYGRRARPSLNAVLDNVRRGLEKGSDKIRTFKKPLSFNSHQKEEKRNASGTHKKNIINPQGSFLQNWNKIFLFASVIALAIDPLFFYIPIVDGERHCLNLHSSLEIAASVLRTFVDAFYIIHIVFQFRTAYVSPLSRVFGRGELVEDPKAIAMKYLSTYFIIDVLSILPLPQLVVLAVIPNVNEPVSLLTKDYLIAVIFAQYIPRILRIYPLYSEVTRTSGIVTETAWGGAAWNLSLYMLASHVFGALWYLISVEREDRCWREACAKRQGCDFRFLYCEENSNVVNDYLTTSCLFINPDDITNSTVFNFGIFTDALKSGIVESDDFWKKFFYCFWWGLRNLSALGQNLNTSKFVGEIIFAVSICISGLVLFALLIGNMQKYLESTTVREEEMRVRKRDAEQWMAHRMLPEDLRKRIRRYEQYKWQETRGVEEENLLRNLPKDLRRDIKRHFCLDLLKKVPLFEIMDEQLLDAVCDKLRPVLYTENSYAIREGDPVEEMLFVMRGKLMSSSEKSILNFKTEMAKKFDMSDLGLLTYYLGIEVHQSTNGIILKQDRYAQKILEETGMDACNPTHVPMEMNAKFSRALTEERIDEKEYRRTIGCLRYLLHTRPDLSFSVRVLSRYMQEPRISHGAALKMILRYLKGTSTLGLRFERNRGLKLEGFSDSSHNMDNDDGKSTTGHVFYLGNSPITWCSTKQEIVALSSCEAEFMAATEAAKQAIWLQELLSEVVGEACKRVVIRVDNKSAIALTRNPVFHGWNKHIHRRFHFIRECVENEQVGVEHIPGSEQRANILTKSLGRIKFREMRSLIGVQEVCEDGFKLKGENVDLSLKNKKA</sequence>
<keyword evidence="4" id="KW-1003">Cell membrane</keyword>
<evidence type="ECO:0000256" key="6">
    <source>
        <dbReference type="ARBA" id="ARBA00022566"/>
    </source>
</evidence>
<dbReference type="Gene3D" id="1.10.287.630">
    <property type="entry name" value="Helix hairpin bin"/>
    <property type="match status" value="1"/>
</dbReference>
<keyword evidence="12 16" id="KW-0472">Membrane</keyword>
<proteinExistence type="inferred from homology"/>
<evidence type="ECO:0000256" key="5">
    <source>
        <dbReference type="ARBA" id="ARBA00022535"/>
    </source>
</evidence>
<keyword evidence="8" id="KW-0112">Calmodulin-binding</keyword>
<dbReference type="Gene3D" id="1.10.287.70">
    <property type="match status" value="1"/>
</dbReference>
<evidence type="ECO:0000313" key="19">
    <source>
        <dbReference type="RefSeq" id="XP_056861960.1"/>
    </source>
</evidence>
<dbReference type="InterPro" id="IPR043502">
    <property type="entry name" value="DNA/RNA_pol_sf"/>
</dbReference>
<keyword evidence="18" id="KW-1185">Reference proteome</keyword>
<dbReference type="SUPFAM" id="SSF51206">
    <property type="entry name" value="cAMP-binding domain-like"/>
    <property type="match status" value="1"/>
</dbReference>
<keyword evidence="7 16" id="KW-0812">Transmembrane</keyword>
<dbReference type="FunFam" id="1.10.287.630:FF:000003">
    <property type="entry name" value="Cyclic nucleotide-gated ion channel 1"/>
    <property type="match status" value="1"/>
</dbReference>
<keyword evidence="10" id="KW-0142">cGMP-binding</keyword>
<evidence type="ECO:0000256" key="8">
    <source>
        <dbReference type="ARBA" id="ARBA00022860"/>
    </source>
</evidence>
<dbReference type="OrthoDB" id="421226at2759"/>
<evidence type="ECO:0000256" key="9">
    <source>
        <dbReference type="ARBA" id="ARBA00022989"/>
    </source>
</evidence>
<comment type="similarity">
    <text evidence="2">Belongs to the cyclic nucleotide-gated cation channel (TC 1.A.1.5) family.</text>
</comment>
<evidence type="ECO:0000256" key="11">
    <source>
        <dbReference type="ARBA" id="ARBA00023065"/>
    </source>
</evidence>
<dbReference type="KEGG" id="rsz:108845702"/>
<organism evidence="18 19">
    <name type="scientific">Raphanus sativus</name>
    <name type="common">Radish</name>
    <name type="synonym">Raphanus raphanistrum var. sativus</name>
    <dbReference type="NCBI Taxonomy" id="3726"/>
    <lineage>
        <taxon>Eukaryota</taxon>
        <taxon>Viridiplantae</taxon>
        <taxon>Streptophyta</taxon>
        <taxon>Embryophyta</taxon>
        <taxon>Tracheophyta</taxon>
        <taxon>Spermatophyta</taxon>
        <taxon>Magnoliopsida</taxon>
        <taxon>eudicotyledons</taxon>
        <taxon>Gunneridae</taxon>
        <taxon>Pentapetalae</taxon>
        <taxon>rosids</taxon>
        <taxon>malvids</taxon>
        <taxon>Brassicales</taxon>
        <taxon>Brassicaceae</taxon>
        <taxon>Brassiceae</taxon>
        <taxon>Raphanus</taxon>
    </lineage>
</organism>
<dbReference type="InterPro" id="IPR014710">
    <property type="entry name" value="RmlC-like_jellyroll"/>
</dbReference>
<feature type="transmembrane region" description="Helical" evidence="16">
    <location>
        <begin position="90"/>
        <end position="110"/>
    </location>
</feature>
<dbReference type="PROSITE" id="PS50042">
    <property type="entry name" value="CNMP_BINDING_3"/>
    <property type="match status" value="1"/>
</dbReference>
<protein>
    <submittedName>
        <fullName evidence="19">Cyclic nucleotide-gated ion channel 13</fullName>
    </submittedName>
</protein>
<evidence type="ECO:0000256" key="1">
    <source>
        <dbReference type="ARBA" id="ARBA00004651"/>
    </source>
</evidence>
<gene>
    <name evidence="19" type="primary">LOC108845702</name>
</gene>
<evidence type="ECO:0000256" key="14">
    <source>
        <dbReference type="ARBA" id="ARBA00023286"/>
    </source>
</evidence>
<evidence type="ECO:0000256" key="16">
    <source>
        <dbReference type="SAM" id="Phobius"/>
    </source>
</evidence>
<dbReference type="InterPro" id="IPR000595">
    <property type="entry name" value="cNMP-bd_dom"/>
</dbReference>
<dbReference type="GO" id="GO:0005886">
    <property type="term" value="C:plasma membrane"/>
    <property type="evidence" value="ECO:0007669"/>
    <property type="project" value="UniProtKB-SubCell"/>
</dbReference>
<evidence type="ECO:0000256" key="4">
    <source>
        <dbReference type="ARBA" id="ARBA00022475"/>
    </source>
</evidence>
<dbReference type="PANTHER" id="PTHR45651">
    <property type="entry name" value="CYCLIC NUCLEOTIDE-GATED ION CHANNEL 15-RELATED-RELATED"/>
    <property type="match status" value="1"/>
</dbReference>
<dbReference type="CDD" id="cd09272">
    <property type="entry name" value="RNase_HI_RT_Ty1"/>
    <property type="match status" value="1"/>
</dbReference>
<dbReference type="InterPro" id="IPR018490">
    <property type="entry name" value="cNMP-bd_dom_sf"/>
</dbReference>
<dbReference type="Pfam" id="PF00520">
    <property type="entry name" value="Ion_trans"/>
    <property type="match status" value="1"/>
</dbReference>
<dbReference type="SUPFAM" id="SSF56672">
    <property type="entry name" value="DNA/RNA polymerases"/>
    <property type="match status" value="1"/>
</dbReference>
<keyword evidence="10" id="KW-0547">Nucleotide-binding</keyword>
<evidence type="ECO:0000256" key="12">
    <source>
        <dbReference type="ARBA" id="ARBA00023136"/>
    </source>
</evidence>
<dbReference type="Gene3D" id="2.60.120.10">
    <property type="entry name" value="Jelly Rolls"/>
    <property type="match status" value="1"/>
</dbReference>
<name>A0A9W3DDU0_RAPSA</name>
<keyword evidence="3" id="KW-0813">Transport</keyword>
<dbReference type="InterPro" id="IPR005821">
    <property type="entry name" value="Ion_trans_dom"/>
</dbReference>
<comment type="subcellular location">
    <subcellularLocation>
        <location evidence="1">Cell membrane</location>
        <topology evidence="1">Multi-pass membrane protein</topology>
    </subcellularLocation>
</comment>
<feature type="transmembrane region" description="Helical" evidence="16">
    <location>
        <begin position="130"/>
        <end position="151"/>
    </location>
</feature>
<feature type="transmembrane region" description="Helical" evidence="16">
    <location>
        <begin position="373"/>
        <end position="395"/>
    </location>
</feature>
<evidence type="ECO:0000259" key="17">
    <source>
        <dbReference type="PROSITE" id="PS50042"/>
    </source>
</evidence>
<dbReference type="Proteomes" id="UP000504610">
    <property type="component" value="Chromosome 3"/>
</dbReference>
<dbReference type="GO" id="GO:0005516">
    <property type="term" value="F:calmodulin binding"/>
    <property type="evidence" value="ECO:0007669"/>
    <property type="project" value="UniProtKB-KW"/>
</dbReference>
<evidence type="ECO:0000313" key="18">
    <source>
        <dbReference type="Proteomes" id="UP000504610"/>
    </source>
</evidence>
<dbReference type="GO" id="GO:0005216">
    <property type="term" value="F:monoatomic ion channel activity"/>
    <property type="evidence" value="ECO:0007669"/>
    <property type="project" value="InterPro"/>
</dbReference>
<dbReference type="GeneID" id="108845702"/>
<evidence type="ECO:0000256" key="13">
    <source>
        <dbReference type="ARBA" id="ARBA00023149"/>
    </source>
</evidence>
<dbReference type="CDD" id="cd00038">
    <property type="entry name" value="CAP_ED"/>
    <property type="match status" value="1"/>
</dbReference>
<reference evidence="18" key="1">
    <citation type="journal article" date="2019" name="Database">
        <title>The radish genome database (RadishGD): an integrated information resource for radish genomics.</title>
        <authorList>
            <person name="Yu H.J."/>
            <person name="Baek S."/>
            <person name="Lee Y.J."/>
            <person name="Cho A."/>
            <person name="Mun J.H."/>
        </authorList>
    </citation>
    <scope>NUCLEOTIDE SEQUENCE [LARGE SCALE GENOMIC DNA]</scope>
    <source>
        <strain evidence="18">cv. WK10039</strain>
    </source>
</reference>
<dbReference type="AlphaFoldDB" id="A0A9W3DDU0"/>
<reference evidence="19" key="2">
    <citation type="submission" date="2025-08" db="UniProtKB">
        <authorList>
            <consortium name="RefSeq"/>
        </authorList>
    </citation>
    <scope>IDENTIFICATION</scope>
    <source>
        <tissue evidence="19">Leaf</tissue>
    </source>
</reference>